<dbReference type="InterPro" id="IPR002942">
    <property type="entry name" value="S4_RNA-bd"/>
</dbReference>
<evidence type="ECO:0000313" key="12">
    <source>
        <dbReference type="Proteomes" id="UP000680020"/>
    </source>
</evidence>
<keyword evidence="4 8" id="KW-0413">Isomerase</keyword>
<feature type="region of interest" description="Disordered" evidence="9">
    <location>
        <begin position="258"/>
        <end position="346"/>
    </location>
</feature>
<dbReference type="CDD" id="cd00165">
    <property type="entry name" value="S4"/>
    <property type="match status" value="1"/>
</dbReference>
<dbReference type="SUPFAM" id="SSF55174">
    <property type="entry name" value="Alpha-L RNA-binding motif"/>
    <property type="match status" value="1"/>
</dbReference>
<evidence type="ECO:0000256" key="2">
    <source>
        <dbReference type="ARBA" id="ARBA00022552"/>
    </source>
</evidence>
<dbReference type="FunFam" id="3.30.70.580:FF:000009">
    <property type="entry name" value="Pseudouridine synthase"/>
    <property type="match status" value="1"/>
</dbReference>
<dbReference type="GO" id="GO:0160139">
    <property type="term" value="F:23S rRNA pseudouridine(2605) synthase activity"/>
    <property type="evidence" value="ECO:0007669"/>
    <property type="project" value="UniProtKB-EC"/>
</dbReference>
<dbReference type="GO" id="GO:0003723">
    <property type="term" value="F:RNA binding"/>
    <property type="evidence" value="ECO:0007669"/>
    <property type="project" value="UniProtKB-KW"/>
</dbReference>
<dbReference type="SMART" id="SM00363">
    <property type="entry name" value="S4"/>
    <property type="match status" value="1"/>
</dbReference>
<dbReference type="CDD" id="cd02556">
    <property type="entry name" value="PseudoU_synth_RluB"/>
    <property type="match status" value="1"/>
</dbReference>
<accession>A0AB35BY32</accession>
<dbReference type="InterPro" id="IPR020094">
    <property type="entry name" value="TruA/RsuA/RluB/E/F_N"/>
</dbReference>
<evidence type="ECO:0000256" key="5">
    <source>
        <dbReference type="ARBA" id="ARBA00036944"/>
    </source>
</evidence>
<dbReference type="InterPro" id="IPR036986">
    <property type="entry name" value="S4_RNA-bd_sf"/>
</dbReference>
<evidence type="ECO:0000256" key="7">
    <source>
        <dbReference type="PROSITE-ProRule" id="PRU00182"/>
    </source>
</evidence>
<dbReference type="InterPro" id="IPR000748">
    <property type="entry name" value="PsdUridine_synth_RsuA/RluB/E/F"/>
</dbReference>
<dbReference type="InterPro" id="IPR020103">
    <property type="entry name" value="PsdUridine_synth_cat_dom_sf"/>
</dbReference>
<dbReference type="Pfam" id="PF01479">
    <property type="entry name" value="S4"/>
    <property type="match status" value="1"/>
</dbReference>
<dbReference type="NCBIfam" id="NF007976">
    <property type="entry name" value="PRK10700.1"/>
    <property type="match status" value="1"/>
</dbReference>
<keyword evidence="3 7" id="KW-0694">RNA-binding</keyword>
<evidence type="ECO:0000256" key="3">
    <source>
        <dbReference type="ARBA" id="ARBA00022884"/>
    </source>
</evidence>
<dbReference type="PANTHER" id="PTHR47683">
    <property type="entry name" value="PSEUDOURIDINE SYNTHASE FAMILY PROTEIN-RELATED"/>
    <property type="match status" value="1"/>
</dbReference>
<reference evidence="11" key="1">
    <citation type="submission" date="2021-03" db="EMBL/GenBank/DDBJ databases">
        <title>Identification and antibiotic profiling of Wohlfahrtiimonas chitiniclastica, an underestimated human pathogen.</title>
        <authorList>
            <person name="Kopf A."/>
            <person name="Bunk B."/>
            <person name="Coldewey S."/>
            <person name="Gunzer F."/>
            <person name="Riedel T."/>
            <person name="Schroettner P."/>
        </authorList>
    </citation>
    <scope>NUCLEOTIDE SEQUENCE</scope>
    <source>
        <strain evidence="11">DSM 100917</strain>
    </source>
</reference>
<dbReference type="AlphaFoldDB" id="A0AB35BY32"/>
<dbReference type="PROSITE" id="PS50889">
    <property type="entry name" value="S4"/>
    <property type="match status" value="1"/>
</dbReference>
<comment type="similarity">
    <text evidence="1 8">Belongs to the pseudouridine synthase RsuA family.</text>
</comment>
<dbReference type="Proteomes" id="UP000680020">
    <property type="component" value="Unassembled WGS sequence"/>
</dbReference>
<gene>
    <name evidence="11" type="ORF">J7561_05450</name>
</gene>
<evidence type="ECO:0000313" key="11">
    <source>
        <dbReference type="EMBL" id="MBS7824649.1"/>
    </source>
</evidence>
<evidence type="ECO:0000256" key="8">
    <source>
        <dbReference type="RuleBase" id="RU003887"/>
    </source>
</evidence>
<dbReference type="Pfam" id="PF00849">
    <property type="entry name" value="PseudoU_synth_2"/>
    <property type="match status" value="1"/>
</dbReference>
<dbReference type="EMBL" id="JAGIBU010000003">
    <property type="protein sequence ID" value="MBS7824649.1"/>
    <property type="molecule type" value="Genomic_DNA"/>
</dbReference>
<evidence type="ECO:0000256" key="6">
    <source>
        <dbReference type="ARBA" id="ARBA00037383"/>
    </source>
</evidence>
<evidence type="ECO:0000256" key="1">
    <source>
        <dbReference type="ARBA" id="ARBA00008348"/>
    </source>
</evidence>
<proteinExistence type="inferred from homology"/>
<dbReference type="FunFam" id="3.10.290.10:FF:000003">
    <property type="entry name" value="Pseudouridine synthase"/>
    <property type="match status" value="1"/>
</dbReference>
<dbReference type="RefSeq" id="WP_094538153.1">
    <property type="nucleotide sequence ID" value="NZ_JAGIBS010000003.1"/>
</dbReference>
<keyword evidence="2" id="KW-0698">rRNA processing</keyword>
<comment type="catalytic activity">
    <reaction evidence="5">
        <text>uridine(2605) in 23S rRNA = pseudouridine(2605) in 23S rRNA</text>
        <dbReference type="Rhea" id="RHEA:42520"/>
        <dbReference type="Rhea" id="RHEA-COMP:10095"/>
        <dbReference type="Rhea" id="RHEA-COMP:10096"/>
        <dbReference type="ChEBI" id="CHEBI:65314"/>
        <dbReference type="ChEBI" id="CHEBI:65315"/>
        <dbReference type="EC" id="5.4.99.22"/>
    </reaction>
</comment>
<sequence length="346" mass="39205">MSERLQKVLANLGLGSRRTMEDWIREGRISVNGKVAALGTTVDGSEKILVDGQPIKLDDSPFVRRIIAYNKPVGEVTTRNDPDGRRTVFDSLPPIKNGRWISIGRLDINTQGLLLLTNDGELANKMMHPSSEIEREYAVRVLGTLTEEMVTNMKNGVEFEDGLSKFDDILYSGGEGANIWYHVILKGGKNREVRRLWESQGLTVSRLIRVRYGSFTLPKSLRAGHSIDLEIDDTKALLEDAGMQFRMENFYVAPENKRGAYRAKPNRKFAPDRPMGDRKSRGERTDRSARTDRSERAPRTERNERSSRPSFGDAKRFDGAKRSDSSRSARPARASNQSNNRRYDRD</sequence>
<organism evidence="11 12">
    <name type="scientific">Wohlfahrtiimonas chitiniclastica</name>
    <dbReference type="NCBI Taxonomy" id="400946"/>
    <lineage>
        <taxon>Bacteria</taxon>
        <taxon>Pseudomonadati</taxon>
        <taxon>Pseudomonadota</taxon>
        <taxon>Gammaproteobacteria</taxon>
        <taxon>Cardiobacteriales</taxon>
        <taxon>Ignatzschineriaceae</taxon>
        <taxon>Wohlfahrtiimonas</taxon>
    </lineage>
</organism>
<name>A0AB35BY32_9GAMM</name>
<dbReference type="PANTHER" id="PTHR47683:SF3">
    <property type="entry name" value="RIBOSOMAL LARGE SUBUNIT PSEUDOURIDINE SYNTHASE B"/>
    <property type="match status" value="1"/>
</dbReference>
<feature type="compositionally biased region" description="Low complexity" evidence="9">
    <location>
        <begin position="328"/>
        <end position="340"/>
    </location>
</feature>
<dbReference type="NCBIfam" id="TIGR00093">
    <property type="entry name" value="pseudouridine synthase"/>
    <property type="match status" value="1"/>
</dbReference>
<feature type="compositionally biased region" description="Basic and acidic residues" evidence="9">
    <location>
        <begin position="269"/>
        <end position="327"/>
    </location>
</feature>
<evidence type="ECO:0000256" key="4">
    <source>
        <dbReference type="ARBA" id="ARBA00023235"/>
    </source>
</evidence>
<comment type="function">
    <text evidence="6">Responsible for synthesis of pseudouridine from uracil-2605 in 23S ribosomal RNA.</text>
</comment>
<dbReference type="Gene3D" id="3.30.70.1560">
    <property type="entry name" value="Alpha-L RNA-binding motif"/>
    <property type="match status" value="1"/>
</dbReference>
<dbReference type="SUPFAM" id="SSF55120">
    <property type="entry name" value="Pseudouridine synthase"/>
    <property type="match status" value="1"/>
</dbReference>
<evidence type="ECO:0000259" key="10">
    <source>
        <dbReference type="SMART" id="SM00363"/>
    </source>
</evidence>
<feature type="domain" description="RNA-binding S4" evidence="10">
    <location>
        <begin position="3"/>
        <end position="61"/>
    </location>
</feature>
<dbReference type="Gene3D" id="3.30.70.580">
    <property type="entry name" value="Pseudouridine synthase I, catalytic domain, N-terminal subdomain"/>
    <property type="match status" value="1"/>
</dbReference>
<dbReference type="InterPro" id="IPR042092">
    <property type="entry name" value="PsdUridine_s_RsuA/RluB/E/F_cat"/>
</dbReference>
<dbReference type="InterPro" id="IPR050343">
    <property type="entry name" value="RsuA_PseudoU_synthase"/>
</dbReference>
<dbReference type="EC" id="5.4.99.-" evidence="8"/>
<protein>
    <recommendedName>
        <fullName evidence="8">Pseudouridine synthase</fullName>
        <ecNumber evidence="8">5.4.99.-</ecNumber>
    </recommendedName>
</protein>
<dbReference type="InterPro" id="IPR018496">
    <property type="entry name" value="PsdUridine_synth_RsuA/RluB_CS"/>
</dbReference>
<dbReference type="GO" id="GO:0000455">
    <property type="term" value="P:enzyme-directed rRNA pseudouridine synthesis"/>
    <property type="evidence" value="ECO:0007669"/>
    <property type="project" value="UniProtKB-ARBA"/>
</dbReference>
<dbReference type="InterPro" id="IPR006145">
    <property type="entry name" value="PsdUridine_synth_RsuA/RluA"/>
</dbReference>
<comment type="caution">
    <text evidence="11">The sequence shown here is derived from an EMBL/GenBank/DDBJ whole genome shotgun (WGS) entry which is preliminary data.</text>
</comment>
<dbReference type="GeneID" id="58264096"/>
<dbReference type="Gene3D" id="3.10.290.10">
    <property type="entry name" value="RNA-binding S4 domain"/>
    <property type="match status" value="1"/>
</dbReference>
<dbReference type="PROSITE" id="PS01149">
    <property type="entry name" value="PSI_RSU"/>
    <property type="match status" value="1"/>
</dbReference>
<evidence type="ECO:0000256" key="9">
    <source>
        <dbReference type="SAM" id="MobiDB-lite"/>
    </source>
</evidence>